<reference evidence="1 2" key="1">
    <citation type="submission" date="2018-08" db="EMBL/GenBank/DDBJ databases">
        <title>Whole Genome Sequences of Two Pseudoalteromonas piscicida Strains, DE1-A and DE2-A, which Exhibit Strong Antibacterial Activity against Vibrio vulnificus.</title>
        <authorList>
            <person name="Richards G.P."/>
            <person name="Needleman D.S."/>
            <person name="Watson M.A."/>
            <person name="Polson S.W."/>
        </authorList>
    </citation>
    <scope>NUCLEOTIDE SEQUENCE [LARGE SCALE GENOMIC DNA]</scope>
    <source>
        <strain evidence="1 2">DE2-A</strain>
    </source>
</reference>
<proteinExistence type="predicted"/>
<dbReference type="KEGG" id="ppis:B1L02_10640"/>
<sequence>MRVVRSFILKIKLYQFKPHTLNHSSSDDFSWEFDDLLLALINNDYGEKQDNKYQHEVSQLTHNIEAGKYCGLSVDSVIECSALAD</sequence>
<gene>
    <name evidence="1" type="ORF">D0511_07120</name>
</gene>
<evidence type="ECO:0000313" key="2">
    <source>
        <dbReference type="Proteomes" id="UP000258102"/>
    </source>
</evidence>
<protein>
    <submittedName>
        <fullName evidence="1">Uncharacterized protein</fullName>
    </submittedName>
</protein>
<accession>A0AAD0RFR5</accession>
<organism evidence="1 2">
    <name type="scientific">Pseudoalteromonas piscicida</name>
    <dbReference type="NCBI Taxonomy" id="43662"/>
    <lineage>
        <taxon>Bacteria</taxon>
        <taxon>Pseudomonadati</taxon>
        <taxon>Pseudomonadota</taxon>
        <taxon>Gammaproteobacteria</taxon>
        <taxon>Alteromonadales</taxon>
        <taxon>Pseudoalteromonadaceae</taxon>
        <taxon>Pseudoalteromonas</taxon>
    </lineage>
</organism>
<name>A0AAD0RFR5_PSEO7</name>
<dbReference type="AlphaFoldDB" id="A0AAD0RFR5"/>
<evidence type="ECO:0000313" key="1">
    <source>
        <dbReference type="EMBL" id="AXR01877.1"/>
    </source>
</evidence>
<dbReference type="Proteomes" id="UP000258102">
    <property type="component" value="Chromosome 1"/>
</dbReference>
<dbReference type="EMBL" id="CP031761">
    <property type="protein sequence ID" value="AXR01877.1"/>
    <property type="molecule type" value="Genomic_DNA"/>
</dbReference>